<dbReference type="Pfam" id="PF01261">
    <property type="entry name" value="AP_endonuc_2"/>
    <property type="match status" value="1"/>
</dbReference>
<dbReference type="InterPro" id="IPR036237">
    <property type="entry name" value="Xyl_isomerase-like_sf"/>
</dbReference>
<dbReference type="PANTHER" id="PTHR43489">
    <property type="entry name" value="ISOMERASE"/>
    <property type="match status" value="1"/>
</dbReference>
<dbReference type="InterPro" id="IPR026040">
    <property type="entry name" value="HyI-like"/>
</dbReference>
<keyword evidence="5" id="KW-1185">Reference proteome</keyword>
<dbReference type="Gene3D" id="3.20.20.150">
    <property type="entry name" value="Divalent-metal-dependent TIM barrel enzymes"/>
    <property type="match status" value="1"/>
</dbReference>
<gene>
    <name evidence="4" type="ORF">ABDJ85_17360</name>
</gene>
<dbReference type="SUPFAM" id="SSF51658">
    <property type="entry name" value="Xylose isomerase-like"/>
    <property type="match status" value="1"/>
</dbReference>
<comment type="similarity">
    <text evidence="2">Belongs to the hyi family.</text>
</comment>
<proteinExistence type="inferred from homology"/>
<evidence type="ECO:0000259" key="3">
    <source>
        <dbReference type="Pfam" id="PF01261"/>
    </source>
</evidence>
<keyword evidence="1 2" id="KW-0413">Isomerase</keyword>
<dbReference type="RefSeq" id="WP_347706056.1">
    <property type="nucleotide sequence ID" value="NZ_JBDPZD010000006.1"/>
</dbReference>
<dbReference type="PIRSF" id="PIRSF006241">
    <property type="entry name" value="HyI"/>
    <property type="match status" value="1"/>
</dbReference>
<dbReference type="InterPro" id="IPR050417">
    <property type="entry name" value="Sugar_Epim/Isomerase"/>
</dbReference>
<dbReference type="EMBL" id="JBDPZD010000006">
    <property type="protein sequence ID" value="MEO3693241.1"/>
    <property type="molecule type" value="Genomic_DNA"/>
</dbReference>
<evidence type="ECO:0000313" key="4">
    <source>
        <dbReference type="EMBL" id="MEO3693241.1"/>
    </source>
</evidence>
<name>A0ABV0G688_9BURK</name>
<dbReference type="InterPro" id="IPR013022">
    <property type="entry name" value="Xyl_isomerase-like_TIM-brl"/>
</dbReference>
<reference evidence="4 5" key="1">
    <citation type="submission" date="2024-05" db="EMBL/GenBank/DDBJ databases">
        <title>Roseateles sp. DJS-2-20 16S ribosomal RNA gene Genome sequencing and assembly.</title>
        <authorList>
            <person name="Woo H."/>
        </authorList>
    </citation>
    <scope>NUCLEOTIDE SEQUENCE [LARGE SCALE GENOMIC DNA]</scope>
    <source>
        <strain evidence="4 5">DJS-2-20</strain>
    </source>
</reference>
<evidence type="ECO:0000313" key="5">
    <source>
        <dbReference type="Proteomes" id="UP001495147"/>
    </source>
</evidence>
<evidence type="ECO:0000256" key="1">
    <source>
        <dbReference type="ARBA" id="ARBA00023235"/>
    </source>
</evidence>
<protein>
    <submittedName>
        <fullName evidence="4">TIM barrel protein</fullName>
    </submittedName>
</protein>
<sequence>MIHKPGPSQRWRFAANLDWLYPEHAYLDRFEAARQDGFEAVELLRPYGFAVDDLQARLEGLQVALINAPAGDWDAGERGLAALPGREADFRAAAAQGWLLAQQLGCPLLHLMSGIAEDTPGTRATWLANLSWAAQHAPAGLTLSIEPINRVGMPGYFLHRQAQAHELLDLLDTERVKLQLDLYHCRISEGGESLNHLQHALALNRLGHVQLAGVAARQEPAPGEFAAELVWLGTSGWAGHVGLEYRPAGATSTGLGWLHHPY</sequence>
<organism evidence="4 5">
    <name type="scientific">Roseateles paludis</name>
    <dbReference type="NCBI Taxonomy" id="3145238"/>
    <lineage>
        <taxon>Bacteria</taxon>
        <taxon>Pseudomonadati</taxon>
        <taxon>Pseudomonadota</taxon>
        <taxon>Betaproteobacteria</taxon>
        <taxon>Burkholderiales</taxon>
        <taxon>Sphaerotilaceae</taxon>
        <taxon>Roseateles</taxon>
    </lineage>
</organism>
<accession>A0ABV0G688</accession>
<dbReference type="PANTHER" id="PTHR43489:SF13">
    <property type="entry name" value="HYDROXYPYRUVATE ISOMERASE"/>
    <property type="match status" value="1"/>
</dbReference>
<dbReference type="Proteomes" id="UP001495147">
    <property type="component" value="Unassembled WGS sequence"/>
</dbReference>
<evidence type="ECO:0000256" key="2">
    <source>
        <dbReference type="PIRNR" id="PIRNR006241"/>
    </source>
</evidence>
<comment type="caution">
    <text evidence="4">The sequence shown here is derived from an EMBL/GenBank/DDBJ whole genome shotgun (WGS) entry which is preliminary data.</text>
</comment>
<feature type="domain" description="Xylose isomerase-like TIM barrel" evidence="3">
    <location>
        <begin position="30"/>
        <end position="258"/>
    </location>
</feature>